<gene>
    <name evidence="6" type="ORF">Ocin01_06813</name>
</gene>
<feature type="domain" description="Protein kinase" evidence="5">
    <location>
        <begin position="1"/>
        <end position="75"/>
    </location>
</feature>
<dbReference type="InterPro" id="IPR050122">
    <property type="entry name" value="RTK"/>
</dbReference>
<dbReference type="EMBL" id="LJIJ01000251">
    <property type="protein sequence ID" value="ODM99870.1"/>
    <property type="molecule type" value="Genomic_DNA"/>
</dbReference>
<dbReference type="InterPro" id="IPR000719">
    <property type="entry name" value="Prot_kinase_dom"/>
</dbReference>
<dbReference type="SUPFAM" id="SSF56112">
    <property type="entry name" value="Protein kinase-like (PK-like)"/>
    <property type="match status" value="2"/>
</dbReference>
<keyword evidence="7" id="KW-1185">Reference proteome</keyword>
<evidence type="ECO:0000313" key="7">
    <source>
        <dbReference type="Proteomes" id="UP000094527"/>
    </source>
</evidence>
<evidence type="ECO:0000256" key="3">
    <source>
        <dbReference type="PROSITE-ProRule" id="PRU10141"/>
    </source>
</evidence>
<comment type="catalytic activity">
    <reaction evidence="2">
        <text>L-tyrosyl-[protein] + ATP = O-phospho-L-tyrosyl-[protein] + ADP + H(+)</text>
        <dbReference type="Rhea" id="RHEA:10596"/>
        <dbReference type="Rhea" id="RHEA-COMP:10136"/>
        <dbReference type="Rhea" id="RHEA-COMP:20101"/>
        <dbReference type="ChEBI" id="CHEBI:15378"/>
        <dbReference type="ChEBI" id="CHEBI:30616"/>
        <dbReference type="ChEBI" id="CHEBI:46858"/>
        <dbReference type="ChEBI" id="CHEBI:61978"/>
        <dbReference type="ChEBI" id="CHEBI:456216"/>
        <dbReference type="EC" id="2.7.10.1"/>
    </reaction>
</comment>
<proteinExistence type="predicted"/>
<organism evidence="6 7">
    <name type="scientific">Orchesella cincta</name>
    <name type="common">Springtail</name>
    <name type="synonym">Podura cincta</name>
    <dbReference type="NCBI Taxonomy" id="48709"/>
    <lineage>
        <taxon>Eukaryota</taxon>
        <taxon>Metazoa</taxon>
        <taxon>Ecdysozoa</taxon>
        <taxon>Arthropoda</taxon>
        <taxon>Hexapoda</taxon>
        <taxon>Collembola</taxon>
        <taxon>Entomobryomorpha</taxon>
        <taxon>Entomobryoidea</taxon>
        <taxon>Orchesellidae</taxon>
        <taxon>Orchesellinae</taxon>
        <taxon>Orchesella</taxon>
    </lineage>
</organism>
<dbReference type="GO" id="GO:0005524">
    <property type="term" value="F:ATP binding"/>
    <property type="evidence" value="ECO:0007669"/>
    <property type="project" value="UniProtKB-UniRule"/>
</dbReference>
<sequence length="413" mass="47060">SDIWSFGILAWEILNLGGIPYGDMHYSEDSFSFMHIIVHNLLNCYSLLHSHSMLVKCWNTNPKLRPSFTQLAMFFEGIVSQDYYMEIRKGFIDVCQFRFRRNSSKTSDQLKEKLSREDSQTDSPSEEEAKPDGKLEIDWEQIIGFGNFSVVYVGFLSNVVDPVAIKIPRVCEDSKNNYIHKNVLKEVAIMEAIGKHENVIDILGVHSICDFIECASPTFGIITPLCVNGSLQKYLRSKPIDITVIGEDSDLKSNEEVGQPSCMSVMSFCELLKFSYEIAHGMSYISSKNVIHGDLAARNVLLDENKTCKISDFGLSKRIRKVERQMSSDVDQPSAENERRTMAWRWMAIECLEGSNVSTKSDVWAYGVTLWEIFTIGDAPFPRYSWDSEFVENLKTGQLRLQKPKYAGGEMYK</sequence>
<name>A0A1D2N3R0_ORCCI</name>
<dbReference type="OrthoDB" id="4062651at2759"/>
<feature type="non-terminal residue" evidence="6">
    <location>
        <position position="1"/>
    </location>
</feature>
<evidence type="ECO:0000256" key="4">
    <source>
        <dbReference type="SAM" id="MobiDB-lite"/>
    </source>
</evidence>
<feature type="binding site" evidence="3">
    <location>
        <position position="166"/>
    </location>
    <ligand>
        <name>ATP</name>
        <dbReference type="ChEBI" id="CHEBI:30616"/>
    </ligand>
</feature>
<comment type="subcellular location">
    <subcellularLocation>
        <location evidence="1">Membrane</location>
        <topology evidence="1">Single-pass membrane protein</topology>
    </subcellularLocation>
</comment>
<comment type="caution">
    <text evidence="6">The sequence shown here is derived from an EMBL/GenBank/DDBJ whole genome shotgun (WGS) entry which is preliminary data.</text>
</comment>
<dbReference type="STRING" id="48709.A0A1D2N3R0"/>
<keyword evidence="6" id="KW-0675">Receptor</keyword>
<dbReference type="AlphaFoldDB" id="A0A1D2N3R0"/>
<evidence type="ECO:0000256" key="1">
    <source>
        <dbReference type="ARBA" id="ARBA00004167"/>
    </source>
</evidence>
<dbReference type="Pfam" id="PF07714">
    <property type="entry name" value="PK_Tyr_Ser-Thr"/>
    <property type="match status" value="2"/>
</dbReference>
<dbReference type="GO" id="GO:0043235">
    <property type="term" value="C:receptor complex"/>
    <property type="evidence" value="ECO:0007669"/>
    <property type="project" value="TreeGrafter"/>
</dbReference>
<dbReference type="PANTHER" id="PTHR24416">
    <property type="entry name" value="TYROSINE-PROTEIN KINASE RECEPTOR"/>
    <property type="match status" value="1"/>
</dbReference>
<reference evidence="6 7" key="1">
    <citation type="journal article" date="2016" name="Genome Biol. Evol.">
        <title>Gene Family Evolution Reflects Adaptation to Soil Environmental Stressors in the Genome of the Collembolan Orchesella cincta.</title>
        <authorList>
            <person name="Faddeeva-Vakhrusheva A."/>
            <person name="Derks M.F."/>
            <person name="Anvar S.Y."/>
            <person name="Agamennone V."/>
            <person name="Suring W."/>
            <person name="Smit S."/>
            <person name="van Straalen N.M."/>
            <person name="Roelofs D."/>
        </authorList>
    </citation>
    <scope>NUCLEOTIDE SEQUENCE [LARGE SCALE GENOMIC DNA]</scope>
    <source>
        <tissue evidence="6">Mixed pool</tissue>
    </source>
</reference>
<dbReference type="PROSITE" id="PS00107">
    <property type="entry name" value="PROTEIN_KINASE_ATP"/>
    <property type="match status" value="1"/>
</dbReference>
<dbReference type="GO" id="GO:0007169">
    <property type="term" value="P:cell surface receptor protein tyrosine kinase signaling pathway"/>
    <property type="evidence" value="ECO:0007669"/>
    <property type="project" value="TreeGrafter"/>
</dbReference>
<accession>A0A1D2N3R0</accession>
<dbReference type="Gene3D" id="1.10.510.10">
    <property type="entry name" value="Transferase(Phosphotransferase) domain 1"/>
    <property type="match status" value="2"/>
</dbReference>
<dbReference type="Gene3D" id="3.30.200.20">
    <property type="entry name" value="Phosphorylase Kinase, domain 1"/>
    <property type="match status" value="1"/>
</dbReference>
<keyword evidence="3" id="KW-0067">ATP-binding</keyword>
<feature type="domain" description="Protein kinase" evidence="5">
    <location>
        <begin position="137"/>
        <end position="413"/>
    </location>
</feature>
<keyword evidence="3" id="KW-0547">Nucleotide-binding</keyword>
<dbReference type="PROSITE" id="PS50011">
    <property type="entry name" value="PROTEIN_KINASE_DOM"/>
    <property type="match status" value="2"/>
</dbReference>
<feature type="region of interest" description="Disordered" evidence="4">
    <location>
        <begin position="108"/>
        <end position="131"/>
    </location>
</feature>
<protein>
    <submittedName>
        <fullName evidence="6">Fibroblast growth factor receptor 2</fullName>
    </submittedName>
</protein>
<feature type="compositionally biased region" description="Basic and acidic residues" evidence="4">
    <location>
        <begin position="108"/>
        <end position="119"/>
    </location>
</feature>
<dbReference type="GO" id="GO:0005886">
    <property type="term" value="C:plasma membrane"/>
    <property type="evidence" value="ECO:0007669"/>
    <property type="project" value="TreeGrafter"/>
</dbReference>
<dbReference type="GO" id="GO:0004714">
    <property type="term" value="F:transmembrane receptor protein tyrosine kinase activity"/>
    <property type="evidence" value="ECO:0007669"/>
    <property type="project" value="UniProtKB-EC"/>
</dbReference>
<dbReference type="PANTHER" id="PTHR24416:SF611">
    <property type="entry name" value="TYROSINE-PROTEIN KINASE TRANSMEMBRANE RECEPTOR ROR"/>
    <property type="match status" value="1"/>
</dbReference>
<evidence type="ECO:0000259" key="5">
    <source>
        <dbReference type="PROSITE" id="PS50011"/>
    </source>
</evidence>
<dbReference type="Proteomes" id="UP000094527">
    <property type="component" value="Unassembled WGS sequence"/>
</dbReference>
<dbReference type="InterPro" id="IPR011009">
    <property type="entry name" value="Kinase-like_dom_sf"/>
</dbReference>
<dbReference type="PRINTS" id="PR00109">
    <property type="entry name" value="TYRKINASE"/>
</dbReference>
<dbReference type="PROSITE" id="PS00109">
    <property type="entry name" value="PROTEIN_KINASE_TYR"/>
    <property type="match status" value="1"/>
</dbReference>
<evidence type="ECO:0000256" key="2">
    <source>
        <dbReference type="ARBA" id="ARBA00051243"/>
    </source>
</evidence>
<dbReference type="InterPro" id="IPR008266">
    <property type="entry name" value="Tyr_kinase_AS"/>
</dbReference>
<dbReference type="InterPro" id="IPR001245">
    <property type="entry name" value="Ser-Thr/Tyr_kinase_cat_dom"/>
</dbReference>
<dbReference type="InterPro" id="IPR017441">
    <property type="entry name" value="Protein_kinase_ATP_BS"/>
</dbReference>
<evidence type="ECO:0000313" key="6">
    <source>
        <dbReference type="EMBL" id="ODM99870.1"/>
    </source>
</evidence>